<dbReference type="EMBL" id="LNYO01000003">
    <property type="protein sequence ID" value="KTD39131.1"/>
    <property type="molecule type" value="Genomic_DNA"/>
</dbReference>
<evidence type="ECO:0000313" key="1">
    <source>
        <dbReference type="EMBL" id="KTD39131.1"/>
    </source>
</evidence>
<reference evidence="1 2" key="1">
    <citation type="submission" date="2015-11" db="EMBL/GenBank/DDBJ databases">
        <title>Genomic analysis of 38 Legionella species identifies large and diverse effector repertoires.</title>
        <authorList>
            <person name="Burstein D."/>
            <person name="Amaro F."/>
            <person name="Zusman T."/>
            <person name="Lifshitz Z."/>
            <person name="Cohen O."/>
            <person name="Gilbert J.A."/>
            <person name="Pupko T."/>
            <person name="Shuman H.A."/>
            <person name="Segal G."/>
        </authorList>
    </citation>
    <scope>NUCLEOTIDE SEQUENCE [LARGE SCALE GENOMIC DNA]</scope>
    <source>
        <strain evidence="1 2">ATCC 49506</strain>
    </source>
</reference>
<proteinExistence type="predicted"/>
<dbReference type="Gene3D" id="1.10.275.10">
    <property type="entry name" value="Fumarase/aspartase (N-terminal domain)"/>
    <property type="match status" value="1"/>
</dbReference>
<dbReference type="Proteomes" id="UP000054725">
    <property type="component" value="Unassembled WGS sequence"/>
</dbReference>
<dbReference type="InterPro" id="IPR001106">
    <property type="entry name" value="Aromatic_Lyase"/>
</dbReference>
<dbReference type="Pfam" id="PF00221">
    <property type="entry name" value="Lyase_aromatic"/>
    <property type="match status" value="1"/>
</dbReference>
<name>A0A0W0X3H7_9GAMM</name>
<accession>A0A0W0X3H7</accession>
<keyword evidence="1" id="KW-0456">Lyase</keyword>
<comment type="caution">
    <text evidence="1">The sequence shown here is derived from an EMBL/GenBank/DDBJ whole genome shotgun (WGS) entry which is preliminary data.</text>
</comment>
<dbReference type="PATRIC" id="fig|45070.6.peg.343"/>
<organism evidence="1 2">
    <name type="scientific">Legionella nautarum</name>
    <dbReference type="NCBI Taxonomy" id="45070"/>
    <lineage>
        <taxon>Bacteria</taxon>
        <taxon>Pseudomonadati</taxon>
        <taxon>Pseudomonadota</taxon>
        <taxon>Gammaproteobacteria</taxon>
        <taxon>Legionellales</taxon>
        <taxon>Legionellaceae</taxon>
        <taxon>Legionella</taxon>
    </lineage>
</organism>
<dbReference type="AlphaFoldDB" id="A0A0W0X3H7"/>
<dbReference type="GO" id="GO:0016841">
    <property type="term" value="F:ammonia-lyase activity"/>
    <property type="evidence" value="ECO:0007669"/>
    <property type="project" value="UniProtKB-ARBA"/>
</dbReference>
<dbReference type="Gene3D" id="1.20.200.10">
    <property type="entry name" value="Fumarase/aspartase (Central domain)"/>
    <property type="match status" value="1"/>
</dbReference>
<dbReference type="InterPro" id="IPR024083">
    <property type="entry name" value="Fumarase/histidase_N"/>
</dbReference>
<dbReference type="InterPro" id="IPR008948">
    <property type="entry name" value="L-Aspartase-like"/>
</dbReference>
<protein>
    <submittedName>
        <fullName evidence="1">Histidine ammonia-lyase (Histidase)</fullName>
    </submittedName>
</protein>
<sequence>MEESIRLLQKFANDKVSLYGINTQVGDDAYRVNLQSQDYADSLIRRQANAMRALGCALGQDCSDEIVRAMLLIRANSHVQGASGVRPLVTEGILNLVNKDILLIIKRYGSVGASGDLIPMSSIGRTLMAEHIVKYNGSIMHAKDLFNDLGIEPIQLQMKEGVAIVNGTSFTSAIAAIAIHKLCYYLPLSISAIAVCCEAMLAMDSSYDPFLHESKHHKSQIEVAAFIRQCWEGSESIHYSKF</sequence>
<dbReference type="PANTHER" id="PTHR10362">
    <property type="entry name" value="HISTIDINE AMMONIA-LYASE"/>
    <property type="match status" value="1"/>
</dbReference>
<dbReference type="SUPFAM" id="SSF48557">
    <property type="entry name" value="L-aspartase-like"/>
    <property type="match status" value="1"/>
</dbReference>
<evidence type="ECO:0000313" key="2">
    <source>
        <dbReference type="Proteomes" id="UP000054725"/>
    </source>
</evidence>
<gene>
    <name evidence="1" type="primary">hutH</name>
    <name evidence="1" type="ORF">Lnau_0330</name>
</gene>
<keyword evidence="2" id="KW-1185">Reference proteome</keyword>
<dbReference type="STRING" id="45070.Lnau_0330"/>